<dbReference type="PANTHER" id="PTHR33657">
    <property type="entry name" value="DOMAIN PROTEIN, PUTATIVE (AFU_ORTHOLOGUE AFUA_5G00600)-RELATED"/>
    <property type="match status" value="1"/>
</dbReference>
<comment type="subcellular location">
    <subcellularLocation>
        <location evidence="1">Secreted</location>
    </subcellularLocation>
</comment>
<dbReference type="InterPro" id="IPR008701">
    <property type="entry name" value="NPP1"/>
</dbReference>
<sequence length="134" mass="15168">MYARYFPKDMYWGTFSETGHRHEWASAVVWLDNPALEKPKILAVSTSQADGVYRIVKNGPPLCDRYSCAPRFTECINGTSPMLMVGETQDLIIWEQLTEEARGALSETDFGKKAKVPFIDANFNANLETSRPFL</sequence>
<evidence type="ECO:0000313" key="6">
    <source>
        <dbReference type="Proteomes" id="UP000460718"/>
    </source>
</evidence>
<comment type="caution">
    <text evidence="5">The sequence shown here is derived from an EMBL/GenBank/DDBJ whole genome shotgun (WGS) entry which is preliminary data.</text>
</comment>
<name>A0A6A3J604_9STRA</name>
<proteinExistence type="inferred from homology"/>
<protein>
    <submittedName>
        <fullName evidence="5">Uncharacterized protein</fullName>
    </submittedName>
</protein>
<dbReference type="Pfam" id="PF05630">
    <property type="entry name" value="NPP1"/>
    <property type="match status" value="1"/>
</dbReference>
<dbReference type="Proteomes" id="UP000460718">
    <property type="component" value="Unassembled WGS sequence"/>
</dbReference>
<accession>A0A6A3J604</accession>
<organism evidence="5 6">
    <name type="scientific">Phytophthora fragariae</name>
    <dbReference type="NCBI Taxonomy" id="53985"/>
    <lineage>
        <taxon>Eukaryota</taxon>
        <taxon>Sar</taxon>
        <taxon>Stramenopiles</taxon>
        <taxon>Oomycota</taxon>
        <taxon>Peronosporomycetes</taxon>
        <taxon>Peronosporales</taxon>
        <taxon>Peronosporaceae</taxon>
        <taxon>Phytophthora</taxon>
    </lineage>
</organism>
<evidence type="ECO:0000313" key="5">
    <source>
        <dbReference type="EMBL" id="KAE8989831.1"/>
    </source>
</evidence>
<keyword evidence="4" id="KW-0843">Virulence</keyword>
<dbReference type="GO" id="GO:0005576">
    <property type="term" value="C:extracellular region"/>
    <property type="evidence" value="ECO:0007669"/>
    <property type="project" value="UniProtKB-SubCell"/>
</dbReference>
<evidence type="ECO:0000256" key="4">
    <source>
        <dbReference type="ARBA" id="ARBA00023026"/>
    </source>
</evidence>
<gene>
    <name evidence="5" type="ORF">PF011_g18607</name>
</gene>
<dbReference type="EMBL" id="QXFW01001503">
    <property type="protein sequence ID" value="KAE8989831.1"/>
    <property type="molecule type" value="Genomic_DNA"/>
</dbReference>
<keyword evidence="3" id="KW-0964">Secreted</keyword>
<reference evidence="5 6" key="1">
    <citation type="submission" date="2018-09" db="EMBL/GenBank/DDBJ databases">
        <title>Genomic investigation of the strawberry pathogen Phytophthora fragariae indicates pathogenicity is determined by transcriptional variation in three key races.</title>
        <authorList>
            <person name="Adams T.M."/>
            <person name="Armitage A.D."/>
            <person name="Sobczyk M.K."/>
            <person name="Bates H.J."/>
            <person name="Dunwell J.M."/>
            <person name="Nellist C.F."/>
            <person name="Harrison R.J."/>
        </authorList>
    </citation>
    <scope>NUCLEOTIDE SEQUENCE [LARGE SCALE GENOMIC DNA]</scope>
    <source>
        <strain evidence="5 6">SCRP245</strain>
    </source>
</reference>
<dbReference type="PANTHER" id="PTHR33657:SF8">
    <property type="entry name" value="DOMAIN PROTEIN, PUTATIVE (AFU_ORTHOLOGUE AFUA_5G00600)-RELATED"/>
    <property type="match status" value="1"/>
</dbReference>
<evidence type="ECO:0000256" key="3">
    <source>
        <dbReference type="ARBA" id="ARBA00022525"/>
    </source>
</evidence>
<dbReference type="AlphaFoldDB" id="A0A6A3J604"/>
<comment type="similarity">
    <text evidence="2">Belongs to the Necrosis inducing protein (NPP1) family.</text>
</comment>
<evidence type="ECO:0000256" key="2">
    <source>
        <dbReference type="ARBA" id="ARBA00009520"/>
    </source>
</evidence>
<evidence type="ECO:0000256" key="1">
    <source>
        <dbReference type="ARBA" id="ARBA00004613"/>
    </source>
</evidence>